<dbReference type="InterPro" id="IPR036907">
    <property type="entry name" value="5'-Nucleotdase_C_sf"/>
</dbReference>
<reference evidence="4 5" key="1">
    <citation type="submission" date="2023-12" db="EMBL/GenBank/DDBJ databases">
        <title>Blastococcus brunescens sp. nov., an actonobacterium isolated from sandstone collected in sahara desert.</title>
        <authorList>
            <person name="Gtari M."/>
            <person name="Ghodhbane F."/>
        </authorList>
    </citation>
    <scope>NUCLEOTIDE SEQUENCE [LARGE SCALE GENOMIC DNA]</scope>
    <source>
        <strain evidence="4 5">BMG 8361</strain>
    </source>
</reference>
<gene>
    <name evidence="4" type="ORF">U6N30_22235</name>
</gene>
<feature type="region of interest" description="Disordered" evidence="2">
    <location>
        <begin position="295"/>
        <end position="337"/>
    </location>
</feature>
<dbReference type="EMBL" id="CP141261">
    <property type="protein sequence ID" value="WRL62644.1"/>
    <property type="molecule type" value="Genomic_DNA"/>
</dbReference>
<comment type="similarity">
    <text evidence="1">Belongs to the 5'-nucleotidase family.</text>
</comment>
<dbReference type="Proteomes" id="UP001324287">
    <property type="component" value="Chromosome"/>
</dbReference>
<dbReference type="PANTHER" id="PTHR11575">
    <property type="entry name" value="5'-NUCLEOTIDASE-RELATED"/>
    <property type="match status" value="1"/>
</dbReference>
<dbReference type="Gene3D" id="3.60.21.10">
    <property type="match status" value="1"/>
</dbReference>
<evidence type="ECO:0000313" key="5">
    <source>
        <dbReference type="Proteomes" id="UP001324287"/>
    </source>
</evidence>
<dbReference type="PANTHER" id="PTHR11575:SF24">
    <property type="entry name" value="5'-NUCLEOTIDASE"/>
    <property type="match status" value="1"/>
</dbReference>
<dbReference type="InterPro" id="IPR006179">
    <property type="entry name" value="5_nucleotidase/apyrase"/>
</dbReference>
<evidence type="ECO:0000313" key="4">
    <source>
        <dbReference type="EMBL" id="WRL62644.1"/>
    </source>
</evidence>
<proteinExistence type="inferred from homology"/>
<keyword evidence="1" id="KW-0378">Hydrolase</keyword>
<organism evidence="4 5">
    <name type="scientific">Blastococcus brunescens</name>
    <dbReference type="NCBI Taxonomy" id="1564165"/>
    <lineage>
        <taxon>Bacteria</taxon>
        <taxon>Bacillati</taxon>
        <taxon>Actinomycetota</taxon>
        <taxon>Actinomycetes</taxon>
        <taxon>Geodermatophilales</taxon>
        <taxon>Geodermatophilaceae</taxon>
        <taxon>Blastococcus</taxon>
    </lineage>
</organism>
<keyword evidence="5" id="KW-1185">Reference proteome</keyword>
<evidence type="ECO:0000256" key="2">
    <source>
        <dbReference type="SAM" id="MobiDB-lite"/>
    </source>
</evidence>
<dbReference type="InterPro" id="IPR008334">
    <property type="entry name" value="5'-Nucleotdase_C"/>
</dbReference>
<dbReference type="InterPro" id="IPR013783">
    <property type="entry name" value="Ig-like_fold"/>
</dbReference>
<dbReference type="Pfam" id="PF02872">
    <property type="entry name" value="5_nucleotid_C"/>
    <property type="match status" value="1"/>
</dbReference>
<dbReference type="Gene3D" id="3.90.780.10">
    <property type="entry name" value="5'-Nucleotidase, C-terminal domain"/>
    <property type="match status" value="1"/>
</dbReference>
<protein>
    <submittedName>
        <fullName evidence="4">5'-nucleotidase C-terminal domain-containing protein</fullName>
    </submittedName>
</protein>
<dbReference type="InterPro" id="IPR029052">
    <property type="entry name" value="Metallo-depent_PP-like"/>
</dbReference>
<name>A0ABZ1B008_9ACTN</name>
<feature type="domain" description="5'-Nucleotidase C-terminal" evidence="3">
    <location>
        <begin position="96"/>
        <end position="266"/>
    </location>
</feature>
<dbReference type="Gene3D" id="2.60.40.10">
    <property type="entry name" value="Immunoglobulins"/>
    <property type="match status" value="1"/>
</dbReference>
<dbReference type="RefSeq" id="WP_324273996.1">
    <property type="nucleotide sequence ID" value="NZ_CP141261.1"/>
</dbReference>
<evidence type="ECO:0000256" key="1">
    <source>
        <dbReference type="RuleBase" id="RU362119"/>
    </source>
</evidence>
<dbReference type="SUPFAM" id="SSF56300">
    <property type="entry name" value="Metallo-dependent phosphatases"/>
    <property type="match status" value="1"/>
</dbReference>
<sequence length="457" mass="48260">MPAVDLIVTAHSHQAYNCMLTDQAGQPRLVTQAGYYGRLISDIRLTLDGETGDVVRFCEDYRADNLPVTRESPDRRIASIVRYWDQRAQEEGSLPVGVTTAPITRAAGAARDAESSLGNLIAEAQLHGVQEAQYGPPVIAFMNPGGLRADLPAGQLTYADLFAVQPFGNTVNTIDLTGAEIRALLEQQFQLDGPRESQLILGTSEGFSYRYDLGNPYGQRVDPLSITLDPDRDGPLEPALIDPAQTYRVAANSFLIGGGDQFTAFTNGENPVTGPLDVDTAVAYFAAEGTVAPPAVGHGQATDFAPPAPAEGLGGDEGEEPAEPTVVDASSGLDGPATSGPGCDATAVIDPADPARGEKVTVTGAKFGAGEEVTAVLVDRSRTLGSARADDQGTVTIAFTVPRNLPAGAHTVQLTTPSGETATTEFTVTPVQQEVRDTVKQFVQNAIQKLLAWLFRR</sequence>
<evidence type="ECO:0000259" key="3">
    <source>
        <dbReference type="Pfam" id="PF02872"/>
    </source>
</evidence>
<dbReference type="PRINTS" id="PR01607">
    <property type="entry name" value="APYRASEFAMLY"/>
</dbReference>
<accession>A0ABZ1B008</accession>
<keyword evidence="1" id="KW-0547">Nucleotide-binding</keyword>
<dbReference type="SUPFAM" id="SSF55816">
    <property type="entry name" value="5'-nucleotidase (syn. UDP-sugar hydrolase), C-terminal domain"/>
    <property type="match status" value="1"/>
</dbReference>